<dbReference type="InterPro" id="IPR040200">
    <property type="entry name" value="Mug57-like"/>
</dbReference>
<dbReference type="InterPro" id="IPR000782">
    <property type="entry name" value="FAS1_domain"/>
</dbReference>
<protein>
    <recommendedName>
        <fullName evidence="3">FAS1 domain-containing protein</fullName>
    </recommendedName>
</protein>
<evidence type="ECO:0000256" key="2">
    <source>
        <dbReference type="SAM" id="SignalP"/>
    </source>
</evidence>
<dbReference type="Pfam" id="PF02469">
    <property type="entry name" value="Fasciclin"/>
    <property type="match status" value="1"/>
</dbReference>
<organism evidence="4 5">
    <name type="scientific">Orbilia brochopaga</name>
    <dbReference type="NCBI Taxonomy" id="3140254"/>
    <lineage>
        <taxon>Eukaryota</taxon>
        <taxon>Fungi</taxon>
        <taxon>Dikarya</taxon>
        <taxon>Ascomycota</taxon>
        <taxon>Pezizomycotina</taxon>
        <taxon>Orbiliomycetes</taxon>
        <taxon>Orbiliales</taxon>
        <taxon>Orbiliaceae</taxon>
        <taxon>Orbilia</taxon>
    </lineage>
</organism>
<accession>A0AAV9U993</accession>
<dbReference type="PANTHER" id="PTHR28156:SF1">
    <property type="entry name" value="FAS1 DOMAIN-CONTAINING PROTEIN YDR262W"/>
    <property type="match status" value="1"/>
</dbReference>
<dbReference type="InterPro" id="IPR036378">
    <property type="entry name" value="FAS1_dom_sf"/>
</dbReference>
<reference evidence="4 5" key="1">
    <citation type="submission" date="2019-10" db="EMBL/GenBank/DDBJ databases">
        <authorList>
            <person name="Palmer J.M."/>
        </authorList>
    </citation>
    <scope>NUCLEOTIDE SEQUENCE [LARGE SCALE GENOMIC DNA]</scope>
    <source>
        <strain evidence="4 5">TWF696</strain>
    </source>
</reference>
<name>A0AAV9U993_9PEZI</name>
<evidence type="ECO:0000256" key="1">
    <source>
        <dbReference type="ARBA" id="ARBA00022729"/>
    </source>
</evidence>
<dbReference type="Proteomes" id="UP001375240">
    <property type="component" value="Unassembled WGS sequence"/>
</dbReference>
<sequence length="215" mass="23607">MKLRPPTSSFFLLAFSLTIPFTTAILPVIGFGPGNKQDPFTSPELSMQNPHKSDKLPTFQSADDQPMVSDKLSVQRDVSIFADIVRGVPNVLERLEDKNLNTTVLAPLNSAMARLPRKPWEDPDPENNVQGAFAGLSGEKRAAANLERFAKAHMIPVSPFKENEKVQTLEGGTIWWSTEDGVPKIFPGGIPVKEIKLSVPNGQVWTLSGVVNYAR</sequence>
<dbReference type="PROSITE" id="PS50213">
    <property type="entry name" value="FAS1"/>
    <property type="match status" value="1"/>
</dbReference>
<feature type="signal peptide" evidence="2">
    <location>
        <begin position="1"/>
        <end position="24"/>
    </location>
</feature>
<feature type="domain" description="FAS1" evidence="3">
    <location>
        <begin position="65"/>
        <end position="211"/>
    </location>
</feature>
<dbReference type="Gene3D" id="2.30.180.10">
    <property type="entry name" value="FAS1 domain"/>
    <property type="match status" value="1"/>
</dbReference>
<feature type="chain" id="PRO_5044001549" description="FAS1 domain-containing protein" evidence="2">
    <location>
        <begin position="25"/>
        <end position="215"/>
    </location>
</feature>
<dbReference type="SUPFAM" id="SSF82153">
    <property type="entry name" value="FAS1 domain"/>
    <property type="match status" value="1"/>
</dbReference>
<dbReference type="EMBL" id="JAVHNQ010000011">
    <property type="protein sequence ID" value="KAK6336498.1"/>
    <property type="molecule type" value="Genomic_DNA"/>
</dbReference>
<keyword evidence="1 2" id="KW-0732">Signal</keyword>
<dbReference type="AlphaFoldDB" id="A0AAV9U993"/>
<evidence type="ECO:0000313" key="5">
    <source>
        <dbReference type="Proteomes" id="UP001375240"/>
    </source>
</evidence>
<proteinExistence type="predicted"/>
<gene>
    <name evidence="4" type="ORF">TWF696_002048</name>
</gene>
<evidence type="ECO:0000259" key="3">
    <source>
        <dbReference type="PROSITE" id="PS50213"/>
    </source>
</evidence>
<keyword evidence="5" id="KW-1185">Reference proteome</keyword>
<dbReference type="PANTHER" id="PTHR28156">
    <property type="entry name" value="FAS1 DOMAIN-CONTAINING PROTEIN YDR262W"/>
    <property type="match status" value="1"/>
</dbReference>
<comment type="caution">
    <text evidence="4">The sequence shown here is derived from an EMBL/GenBank/DDBJ whole genome shotgun (WGS) entry which is preliminary data.</text>
</comment>
<evidence type="ECO:0000313" key="4">
    <source>
        <dbReference type="EMBL" id="KAK6336498.1"/>
    </source>
</evidence>